<feature type="region of interest" description="Disordered" evidence="1">
    <location>
        <begin position="252"/>
        <end position="311"/>
    </location>
</feature>
<feature type="domain" description="DUF6589" evidence="2">
    <location>
        <begin position="2"/>
        <end position="178"/>
    </location>
</feature>
<dbReference type="Pfam" id="PF20231">
    <property type="entry name" value="DUF6589"/>
    <property type="match status" value="1"/>
</dbReference>
<dbReference type="InterPro" id="IPR046496">
    <property type="entry name" value="DUF6589"/>
</dbReference>
<evidence type="ECO:0000259" key="2">
    <source>
        <dbReference type="Pfam" id="PF20231"/>
    </source>
</evidence>
<dbReference type="AlphaFoldDB" id="A0A0W0FST8"/>
<dbReference type="eggNOG" id="ENOG502S7C8">
    <property type="taxonomic scope" value="Eukaryota"/>
</dbReference>
<dbReference type="EMBL" id="LATX01001682">
    <property type="protein sequence ID" value="KTB39401.1"/>
    <property type="molecule type" value="Genomic_DNA"/>
</dbReference>
<proteinExistence type="predicted"/>
<sequence>MILDQFANTKWIDKLQEEQTKAGDCDKAGDMVLENVILFMCDSLLSHEFSDAIKVGDSGHILLVLKIWALSFHGNGRTKYAYEMLHLIHNLMHVWPPSIQKVILHNWVINLKGKADSFHELDLLQEHLNFWIKVFYKAQGSNALWEWLEMISPCVEVLRQLANKMKEELRHRSQGTQHSTPDLQKNIETLMKSLKEKHVYELVEGRKLNLEESPAADAMSDGLQQLTSSTSDPLAEYNNGFSLEEFAVDTHQEPITPPRPAPSPFQQLGIHPPTPELILDIGSDISDSNEDDFDVEESATESPEDVFGKSGPEITLERNSAEDVALDMDSYDDEYVEESGNAIWEALGLSS</sequence>
<reference evidence="3 4" key="1">
    <citation type="submission" date="2015-12" db="EMBL/GenBank/DDBJ databases">
        <title>Draft genome sequence of Moniliophthora roreri, the causal agent of frosty pod rot of cacao.</title>
        <authorList>
            <person name="Aime M.C."/>
            <person name="Diaz-Valderrama J.R."/>
            <person name="Kijpornyongpan T."/>
            <person name="Phillips-Mora W."/>
        </authorList>
    </citation>
    <scope>NUCLEOTIDE SEQUENCE [LARGE SCALE GENOMIC DNA]</scope>
    <source>
        <strain evidence="3 4">MCA 2952</strain>
    </source>
</reference>
<accession>A0A0W0FST8</accession>
<dbReference type="Proteomes" id="UP000054988">
    <property type="component" value="Unassembled WGS sequence"/>
</dbReference>
<evidence type="ECO:0000313" key="4">
    <source>
        <dbReference type="Proteomes" id="UP000054988"/>
    </source>
</evidence>
<evidence type="ECO:0000313" key="3">
    <source>
        <dbReference type="EMBL" id="KTB39401.1"/>
    </source>
</evidence>
<protein>
    <recommendedName>
        <fullName evidence="2">DUF6589 domain-containing protein</fullName>
    </recommendedName>
</protein>
<organism evidence="3 4">
    <name type="scientific">Moniliophthora roreri</name>
    <name type="common">Frosty pod rot fungus</name>
    <name type="synonym">Monilia roreri</name>
    <dbReference type="NCBI Taxonomy" id="221103"/>
    <lineage>
        <taxon>Eukaryota</taxon>
        <taxon>Fungi</taxon>
        <taxon>Dikarya</taxon>
        <taxon>Basidiomycota</taxon>
        <taxon>Agaricomycotina</taxon>
        <taxon>Agaricomycetes</taxon>
        <taxon>Agaricomycetidae</taxon>
        <taxon>Agaricales</taxon>
        <taxon>Marasmiineae</taxon>
        <taxon>Marasmiaceae</taxon>
        <taxon>Moniliophthora</taxon>
    </lineage>
</organism>
<evidence type="ECO:0000256" key="1">
    <source>
        <dbReference type="SAM" id="MobiDB-lite"/>
    </source>
</evidence>
<name>A0A0W0FST8_MONRR</name>
<comment type="caution">
    <text evidence="3">The sequence shown here is derived from an EMBL/GenBank/DDBJ whole genome shotgun (WGS) entry which is preliminary data.</text>
</comment>
<feature type="compositionally biased region" description="Acidic residues" evidence="1">
    <location>
        <begin position="287"/>
        <end position="304"/>
    </location>
</feature>
<gene>
    <name evidence="3" type="ORF">WG66_8052</name>
</gene>